<gene>
    <name evidence="1" type="ORF">PLOB_00042528</name>
</gene>
<comment type="caution">
    <text evidence="1">The sequence shown here is derived from an EMBL/GenBank/DDBJ whole genome shotgun (WGS) entry which is preliminary data.</text>
</comment>
<keyword evidence="2" id="KW-1185">Reference proteome</keyword>
<organism evidence="1 2">
    <name type="scientific">Porites lobata</name>
    <dbReference type="NCBI Taxonomy" id="104759"/>
    <lineage>
        <taxon>Eukaryota</taxon>
        <taxon>Metazoa</taxon>
        <taxon>Cnidaria</taxon>
        <taxon>Anthozoa</taxon>
        <taxon>Hexacorallia</taxon>
        <taxon>Scleractinia</taxon>
        <taxon>Fungiina</taxon>
        <taxon>Poritidae</taxon>
        <taxon>Porites</taxon>
    </lineage>
</organism>
<name>A0ABN8PFE7_9CNID</name>
<protein>
    <submittedName>
        <fullName evidence="1">Uncharacterized protein</fullName>
    </submittedName>
</protein>
<proteinExistence type="predicted"/>
<evidence type="ECO:0000313" key="2">
    <source>
        <dbReference type="Proteomes" id="UP001159405"/>
    </source>
</evidence>
<accession>A0ABN8PFE7</accession>
<dbReference type="EMBL" id="CALNXK010000069">
    <property type="protein sequence ID" value="CAH3142667.1"/>
    <property type="molecule type" value="Genomic_DNA"/>
</dbReference>
<evidence type="ECO:0000313" key="1">
    <source>
        <dbReference type="EMBL" id="CAH3142667.1"/>
    </source>
</evidence>
<feature type="non-terminal residue" evidence="1">
    <location>
        <position position="60"/>
    </location>
</feature>
<sequence length="60" mass="7163">MQNRFRFIYKKMVDKKMTSGFKVEEDPQSEVNQDILSKIKEVLKKEHGGENCPWTDLQME</sequence>
<dbReference type="Proteomes" id="UP001159405">
    <property type="component" value="Unassembled WGS sequence"/>
</dbReference>
<reference evidence="1 2" key="1">
    <citation type="submission" date="2022-05" db="EMBL/GenBank/DDBJ databases">
        <authorList>
            <consortium name="Genoscope - CEA"/>
            <person name="William W."/>
        </authorList>
    </citation>
    <scope>NUCLEOTIDE SEQUENCE [LARGE SCALE GENOMIC DNA]</scope>
</reference>